<sequence>MIKVIAVIFLIVVIAGAVYMWRKGEATSGTAPSPTTPSSGGTQTVVPALPSMNLMGTLVLKDLIPGTKITFKAGWAIDGAFTDNLDSNTNCLALNTCPGGAQTDLVLPQKIKKVHYTNNADETSIGSIQFIYMDNSQSPKYGTAQGTVYFNREISSDTGIRHIWIDKTKTGVLQFIKF</sequence>
<reference evidence="1" key="1">
    <citation type="journal article" date="2020" name="MBio">
        <title>A New Family of DNA Viruses Causing Disease in Crustaceans from Diverse Aquatic Biomes.</title>
        <authorList>
            <person name="Subramaniam K."/>
            <person name="Behringer D.C."/>
            <person name="Bojko J."/>
            <person name="Yutin N."/>
            <person name="Clark A.S."/>
            <person name="Bateman K.S."/>
            <person name="van Aerle R."/>
            <person name="Bass D."/>
            <person name="Kerr R.C."/>
            <person name="Koonin E.V."/>
            <person name="Stentiford G.D."/>
            <person name="Waltzek T.B."/>
        </authorList>
    </citation>
    <scope>NUCLEOTIDE SEQUENCE</scope>
</reference>
<gene>
    <name evidence="1" type="primary">ORF4</name>
</gene>
<protein>
    <submittedName>
        <fullName evidence="1">Membrane protein</fullName>
    </submittedName>
</protein>
<organism evidence="1">
    <name type="scientific">Dikerogammarus haemobaphes virus 1</name>
    <dbReference type="NCBI Taxonomy" id="2704946"/>
    <lineage>
        <taxon>Viruses</taxon>
    </lineage>
</organism>
<accession>A0A6G9HDD1</accession>
<name>A0A6G9HDD1_9VIRU</name>
<proteinExistence type="predicted"/>
<dbReference type="EMBL" id="MN604016">
    <property type="protein sequence ID" value="QIQ08568.1"/>
    <property type="molecule type" value="Genomic_DNA"/>
</dbReference>
<evidence type="ECO:0000313" key="1">
    <source>
        <dbReference type="EMBL" id="QIQ08568.1"/>
    </source>
</evidence>